<dbReference type="SUPFAM" id="SSF55315">
    <property type="entry name" value="L30e-like"/>
    <property type="match status" value="1"/>
</dbReference>
<comment type="caution">
    <text evidence="3">The sequence shown here is derived from an EMBL/GenBank/DDBJ whole genome shotgun (WGS) entry which is preliminary data.</text>
</comment>
<dbReference type="InterPro" id="IPR007393">
    <property type="entry name" value="YlxR_dom"/>
</dbReference>
<feature type="compositionally biased region" description="Low complexity" evidence="1">
    <location>
        <begin position="218"/>
        <end position="237"/>
    </location>
</feature>
<dbReference type="PANTHER" id="PTHR34215">
    <property type="entry name" value="BLL0784 PROTEIN"/>
    <property type="match status" value="1"/>
</dbReference>
<evidence type="ECO:0000259" key="2">
    <source>
        <dbReference type="Pfam" id="PF04296"/>
    </source>
</evidence>
<organism evidence="3 4">
    <name type="scientific">Alsobacter ponti</name>
    <dbReference type="NCBI Taxonomy" id="2962936"/>
    <lineage>
        <taxon>Bacteria</taxon>
        <taxon>Pseudomonadati</taxon>
        <taxon>Pseudomonadota</taxon>
        <taxon>Alphaproteobacteria</taxon>
        <taxon>Hyphomicrobiales</taxon>
        <taxon>Alsobacteraceae</taxon>
        <taxon>Alsobacter</taxon>
    </lineage>
</organism>
<evidence type="ECO:0000313" key="4">
    <source>
        <dbReference type="Proteomes" id="UP001205890"/>
    </source>
</evidence>
<gene>
    <name evidence="3" type="ORF">NK718_08680</name>
</gene>
<accession>A0ABT1LCB9</accession>
<dbReference type="PANTHER" id="PTHR34215:SF1">
    <property type="entry name" value="YLXR DOMAIN-CONTAINING PROTEIN"/>
    <property type="match status" value="1"/>
</dbReference>
<reference evidence="3 4" key="1">
    <citation type="submission" date="2022-07" db="EMBL/GenBank/DDBJ databases">
        <authorList>
            <person name="Li W.-J."/>
            <person name="Deng Q.-Q."/>
        </authorList>
    </citation>
    <scope>NUCLEOTIDE SEQUENCE [LARGE SCALE GENOMIC DNA]</scope>
    <source>
        <strain evidence="3 4">SYSU M60028</strain>
    </source>
</reference>
<dbReference type="Gene3D" id="3.30.1230.10">
    <property type="entry name" value="YlxR-like"/>
    <property type="match status" value="1"/>
</dbReference>
<feature type="domain" description="YlxR" evidence="2">
    <location>
        <begin position="14"/>
        <end position="89"/>
    </location>
</feature>
<dbReference type="NCBIfam" id="NF006622">
    <property type="entry name" value="PRK09190.1"/>
    <property type="match status" value="1"/>
</dbReference>
<dbReference type="InterPro" id="IPR035931">
    <property type="entry name" value="YlxR-like_sf"/>
</dbReference>
<dbReference type="CDD" id="cd00279">
    <property type="entry name" value="YlxR"/>
    <property type="match status" value="1"/>
</dbReference>
<protein>
    <submittedName>
        <fullName evidence="3">RNA-binding protein</fullName>
    </submittedName>
</protein>
<dbReference type="EMBL" id="JANCLU010000007">
    <property type="protein sequence ID" value="MCP8938586.1"/>
    <property type="molecule type" value="Genomic_DNA"/>
</dbReference>
<sequence length="237" mass="25302">MGKREQDGEQGPERLCLATRQSRPVEELIRFVVGPDDTLVPDLRRKLPGRGVWVTATREAVREAVRRKAFARGLRAGVKVSPTLADDIEELLRRWARDSFSLANKAGQVVSGFSKVEAAIGGRDPVAGVVHASDAAADGVRKLAQALRRRFGDKAESVAVTTALDSSDLGLALGRPHVIHAALLNGPASRATIARFRALERFREEGPRQAAGAGAASTDTVTTDMTTDTTTTREGAG</sequence>
<dbReference type="Proteomes" id="UP001205890">
    <property type="component" value="Unassembled WGS sequence"/>
</dbReference>
<dbReference type="Pfam" id="PF04296">
    <property type="entry name" value="YlxR"/>
    <property type="match status" value="1"/>
</dbReference>
<dbReference type="RefSeq" id="WP_254740676.1">
    <property type="nucleotide sequence ID" value="NZ_JANCLU010000007.1"/>
</dbReference>
<evidence type="ECO:0000256" key="1">
    <source>
        <dbReference type="SAM" id="MobiDB-lite"/>
    </source>
</evidence>
<dbReference type="SUPFAM" id="SSF64376">
    <property type="entry name" value="YlxR-like"/>
    <property type="match status" value="1"/>
</dbReference>
<name>A0ABT1LCB9_9HYPH</name>
<dbReference type="InterPro" id="IPR029064">
    <property type="entry name" value="Ribosomal_eL30-like_sf"/>
</dbReference>
<proteinExistence type="predicted"/>
<keyword evidence="4" id="KW-1185">Reference proteome</keyword>
<dbReference type="InterPro" id="IPR037465">
    <property type="entry name" value="YlxR"/>
</dbReference>
<feature type="region of interest" description="Disordered" evidence="1">
    <location>
        <begin position="205"/>
        <end position="237"/>
    </location>
</feature>
<evidence type="ECO:0000313" key="3">
    <source>
        <dbReference type="EMBL" id="MCP8938586.1"/>
    </source>
</evidence>
<dbReference type="Gene3D" id="3.30.1330.30">
    <property type="match status" value="1"/>
</dbReference>